<dbReference type="InterPro" id="IPR002767">
    <property type="entry name" value="Thiamine_BP"/>
</dbReference>
<dbReference type="Gene3D" id="3.30.70.930">
    <property type="match status" value="1"/>
</dbReference>
<evidence type="ECO:0000256" key="1">
    <source>
        <dbReference type="ARBA" id="ARBA00010272"/>
    </source>
</evidence>
<organism evidence="3 4">
    <name type="scientific">Terrimonas ginsenosidimutans</name>
    <dbReference type="NCBI Taxonomy" id="2908004"/>
    <lineage>
        <taxon>Bacteria</taxon>
        <taxon>Pseudomonadati</taxon>
        <taxon>Bacteroidota</taxon>
        <taxon>Chitinophagia</taxon>
        <taxon>Chitinophagales</taxon>
        <taxon>Chitinophagaceae</taxon>
        <taxon>Terrimonas</taxon>
    </lineage>
</organism>
<dbReference type="Proteomes" id="UP001165367">
    <property type="component" value="Unassembled WGS sequence"/>
</dbReference>
<dbReference type="InterPro" id="IPR051614">
    <property type="entry name" value="UPF0045_domain"/>
</dbReference>
<dbReference type="Pfam" id="PF01910">
    <property type="entry name" value="Thiamine_BP"/>
    <property type="match status" value="1"/>
</dbReference>
<evidence type="ECO:0000313" key="4">
    <source>
        <dbReference type="Proteomes" id="UP001165367"/>
    </source>
</evidence>
<reference evidence="3" key="1">
    <citation type="submission" date="2022-01" db="EMBL/GenBank/DDBJ databases">
        <authorList>
            <person name="Jo J.-H."/>
            <person name="Im W.-T."/>
        </authorList>
    </citation>
    <scope>NUCLEOTIDE SEQUENCE</scope>
    <source>
        <strain evidence="3">NA20</strain>
    </source>
</reference>
<gene>
    <name evidence="3" type="ORF">LZZ85_14865</name>
</gene>
<dbReference type="EMBL" id="JAKLTR010000009">
    <property type="protein sequence ID" value="MCG2615580.1"/>
    <property type="molecule type" value="Genomic_DNA"/>
</dbReference>
<comment type="similarity">
    <text evidence="1">Belongs to the UPF0045 family.</text>
</comment>
<dbReference type="PANTHER" id="PTHR33777">
    <property type="entry name" value="UPF0045 PROTEIN ECM15"/>
    <property type="match status" value="1"/>
</dbReference>
<name>A0ABS9KTE8_9BACT</name>
<accession>A0ABS9KTE8</accession>
<protein>
    <submittedName>
        <fullName evidence="3">Thiamine-binding protein</fullName>
    </submittedName>
</protein>
<dbReference type="SUPFAM" id="SSF89957">
    <property type="entry name" value="MTH1187/YkoF-like"/>
    <property type="match status" value="1"/>
</dbReference>
<dbReference type="PANTHER" id="PTHR33777:SF1">
    <property type="entry name" value="UPF0045 PROTEIN ECM15"/>
    <property type="match status" value="1"/>
</dbReference>
<evidence type="ECO:0000313" key="3">
    <source>
        <dbReference type="EMBL" id="MCG2615580.1"/>
    </source>
</evidence>
<dbReference type="RefSeq" id="WP_237873484.1">
    <property type="nucleotide sequence ID" value="NZ_JAKLTR010000009.1"/>
</dbReference>
<proteinExistence type="inferred from homology"/>
<dbReference type="InterPro" id="IPR029756">
    <property type="entry name" value="MTH1187/YkoF-like"/>
</dbReference>
<evidence type="ECO:0000259" key="2">
    <source>
        <dbReference type="Pfam" id="PF01910"/>
    </source>
</evidence>
<feature type="domain" description="Thiamine-binding protein" evidence="2">
    <location>
        <begin position="8"/>
        <end position="96"/>
    </location>
</feature>
<comment type="caution">
    <text evidence="3">The sequence shown here is derived from an EMBL/GenBank/DDBJ whole genome shotgun (WGS) entry which is preliminary data.</text>
</comment>
<keyword evidence="4" id="KW-1185">Reference proteome</keyword>
<sequence>MHHYLVNASLQIVPVVRDRHPYEWVDEVIAIIQSSGIKYEVGPFATVLEGQYDEVLKVIMAVNEFLYQRGCAEWISNIQLQIRSDGDITGEEKTAKFTQP</sequence>